<dbReference type="Proteomes" id="UP000061839">
    <property type="component" value="Chromosome"/>
</dbReference>
<name>A0A0D4BWG5_9MICC</name>
<dbReference type="PANTHER" id="PTHR19288">
    <property type="entry name" value="4-NITROPHENYLPHOSPHATASE-RELATED"/>
    <property type="match status" value="1"/>
</dbReference>
<dbReference type="GO" id="GO:0005737">
    <property type="term" value="C:cytoplasm"/>
    <property type="evidence" value="ECO:0007669"/>
    <property type="project" value="TreeGrafter"/>
</dbReference>
<accession>A0A0D4BWG5</accession>
<dbReference type="Gene3D" id="3.40.50.1000">
    <property type="entry name" value="HAD superfamily/HAD-like"/>
    <property type="match status" value="2"/>
</dbReference>
<dbReference type="KEGG" id="ari:UM93_02255"/>
<dbReference type="HOGENOM" id="CLU_043473_1_0_11"/>
<dbReference type="NCBIfam" id="TIGR01549">
    <property type="entry name" value="HAD-SF-IA-v1"/>
    <property type="match status" value="1"/>
</dbReference>
<dbReference type="STRING" id="1618207.UM93_02255"/>
<organism evidence="1 2">
    <name type="scientific">Psychromicrobium lacuslunae</name>
    <dbReference type="NCBI Taxonomy" id="1618207"/>
    <lineage>
        <taxon>Bacteria</taxon>
        <taxon>Bacillati</taxon>
        <taxon>Actinomycetota</taxon>
        <taxon>Actinomycetes</taxon>
        <taxon>Micrococcales</taxon>
        <taxon>Micrococcaceae</taxon>
        <taxon>Psychromicrobium</taxon>
    </lineage>
</organism>
<dbReference type="Pfam" id="PF13344">
    <property type="entry name" value="Hydrolase_6"/>
    <property type="match status" value="1"/>
</dbReference>
<dbReference type="SUPFAM" id="SSF56784">
    <property type="entry name" value="HAD-like"/>
    <property type="match status" value="1"/>
</dbReference>
<gene>
    <name evidence="1" type="ORF">UM93_02255</name>
</gene>
<dbReference type="AlphaFoldDB" id="A0A0D4BWG5"/>
<dbReference type="RefSeq" id="WP_045073404.1">
    <property type="nucleotide sequence ID" value="NZ_CP011005.1"/>
</dbReference>
<proteinExistence type="predicted"/>
<sequence length="328" mass="34340">MTQSLISGFDALLSDLDGVIYAGPEAIPGAVETLQRLRQDGLALGYITNNASRTAEQVAEHLRQLGAPANAAEVFGSAQAGAALLAEKVPRGAKVLVTGSQALAAEVESHGLQLVGSAEEQPDAVIQGFDPNLGWADLAEAAYAINAGALWVATNTDLTIPQSRGVAPGNGSLVDAVSNATGTRPSVAGKPQPTMFRLAAERLGAQRPLVVGDRLDTDILGGNRAQMATALVLTGIDSAWHALTAVSAERPNFLLGELAELGRVYPLVDRDGTGWRCRAAEASVADDRITISAPEGDLDGWRAACAAWWFEHPETEQTTAPRLNWQHG</sequence>
<keyword evidence="2" id="KW-1185">Reference proteome</keyword>
<dbReference type="InterPro" id="IPR036412">
    <property type="entry name" value="HAD-like_sf"/>
</dbReference>
<protein>
    <submittedName>
        <fullName evidence="1">Haloacid dehalogenase</fullName>
    </submittedName>
</protein>
<dbReference type="InterPro" id="IPR006439">
    <property type="entry name" value="HAD-SF_hydro_IA"/>
</dbReference>
<evidence type="ECO:0000313" key="1">
    <source>
        <dbReference type="EMBL" id="AJT40644.1"/>
    </source>
</evidence>
<dbReference type="Pfam" id="PF13242">
    <property type="entry name" value="Hydrolase_like"/>
    <property type="match status" value="1"/>
</dbReference>
<dbReference type="NCBIfam" id="TIGR01460">
    <property type="entry name" value="HAD-SF-IIA"/>
    <property type="match status" value="1"/>
</dbReference>
<evidence type="ECO:0000313" key="2">
    <source>
        <dbReference type="Proteomes" id="UP000061839"/>
    </source>
</evidence>
<dbReference type="GO" id="GO:0016791">
    <property type="term" value="F:phosphatase activity"/>
    <property type="evidence" value="ECO:0007669"/>
    <property type="project" value="TreeGrafter"/>
</dbReference>
<dbReference type="InterPro" id="IPR006357">
    <property type="entry name" value="HAD-SF_hydro_IIA"/>
</dbReference>
<dbReference type="PANTHER" id="PTHR19288:SF95">
    <property type="entry name" value="D-GLYCEROL 3-PHOSPHATE PHOSPHATASE"/>
    <property type="match status" value="1"/>
</dbReference>
<dbReference type="InterPro" id="IPR023214">
    <property type="entry name" value="HAD_sf"/>
</dbReference>
<reference evidence="1 2" key="1">
    <citation type="journal article" date="2015" name="Genome Announc.">
        <title>Complete Genome Sequencing of Protease-Producing Novel Arthrobacter sp. Strain IHBB 11108 Using PacBio Single-Molecule Real-Time Sequencing Technology.</title>
        <authorList>
            <person name="Kiran S."/>
            <person name="Swarnkar M.K."/>
            <person name="Pal M."/>
            <person name="Thakur R."/>
            <person name="Tewari R."/>
            <person name="Singh A.K."/>
            <person name="Gulati A."/>
        </authorList>
    </citation>
    <scope>NUCLEOTIDE SEQUENCE [LARGE SCALE GENOMIC DNA]</scope>
    <source>
        <strain evidence="1 2">IHBB 11108</strain>
    </source>
</reference>
<dbReference type="PATRIC" id="fig|1618207.4.peg.461"/>
<dbReference type="EMBL" id="CP011005">
    <property type="protein sequence ID" value="AJT40644.1"/>
    <property type="molecule type" value="Genomic_DNA"/>
</dbReference>
<dbReference type="OrthoDB" id="3400930at2"/>